<dbReference type="PROSITE" id="PS50931">
    <property type="entry name" value="HTH_LYSR"/>
    <property type="match status" value="1"/>
</dbReference>
<dbReference type="Pfam" id="PF03466">
    <property type="entry name" value="LysR_substrate"/>
    <property type="match status" value="1"/>
</dbReference>
<evidence type="ECO:0000313" key="6">
    <source>
        <dbReference type="EMBL" id="MBL6458240.1"/>
    </source>
</evidence>
<accession>A0ABS1V9B8</accession>
<dbReference type="SUPFAM" id="SSF53850">
    <property type="entry name" value="Periplasmic binding protein-like II"/>
    <property type="match status" value="1"/>
</dbReference>
<proteinExistence type="inferred from homology"/>
<reference evidence="6 7" key="1">
    <citation type="submission" date="2021-01" db="EMBL/GenBank/DDBJ databases">
        <title>Belnapia mucosa sp. nov. and Belnapia arida sp. nov., isolated from the Tabernas Desert (Almeria, Spain).</title>
        <authorList>
            <person name="Molina-Menor E."/>
            <person name="Vidal-Verdu A."/>
            <person name="Calonge A."/>
            <person name="Satari L."/>
            <person name="Pereto Magraner J."/>
            <person name="Porcar Miralles M."/>
        </authorList>
    </citation>
    <scope>NUCLEOTIDE SEQUENCE [LARGE SCALE GENOMIC DNA]</scope>
    <source>
        <strain evidence="6 7">T6</strain>
    </source>
</reference>
<keyword evidence="2" id="KW-0805">Transcription regulation</keyword>
<dbReference type="PRINTS" id="PR00039">
    <property type="entry name" value="HTHLYSR"/>
</dbReference>
<comment type="caution">
    <text evidence="6">The sequence shown here is derived from an EMBL/GenBank/DDBJ whole genome shotgun (WGS) entry which is preliminary data.</text>
</comment>
<sequence length="302" mass="32834">MNTQDIEHFLAVADSRTLSAAAQQLRIAQPTLTKSIARLERALGTRLFERTASGMALTEGGRVFAGHARDIHARLEDASAAMRDLRGGRAGAVRIGLGIGIPQALMAATFRPLMQQGVTVEIIGGTPVTFATLLLNGEIDFAVAGSGFGGAGQLRWKPLFRDPLLVAAPVGHPLARKPRVSWPELAEQAWLVPPTGSEARAWFDQQFYDRGIALPRTLLALRDISLSLDLSAELGACRLLARSLLGNAEGRRYRRLALEESEEGFDRVVGLIWRGKGYLSPTAERLMRQVEVVARHMEGVRA</sequence>
<dbReference type="Proteomes" id="UP000606490">
    <property type="component" value="Unassembled WGS sequence"/>
</dbReference>
<dbReference type="Pfam" id="PF00126">
    <property type="entry name" value="HTH_1"/>
    <property type="match status" value="1"/>
</dbReference>
<dbReference type="InterPro" id="IPR000847">
    <property type="entry name" value="LysR_HTH_N"/>
</dbReference>
<name>A0ABS1V9B8_9PROT</name>
<keyword evidence="3" id="KW-0238">DNA-binding</keyword>
<dbReference type="Gene3D" id="3.40.190.290">
    <property type="match status" value="1"/>
</dbReference>
<evidence type="ECO:0000256" key="2">
    <source>
        <dbReference type="ARBA" id="ARBA00023015"/>
    </source>
</evidence>
<keyword evidence="4" id="KW-0804">Transcription</keyword>
<dbReference type="PANTHER" id="PTHR30346:SF9">
    <property type="entry name" value="LYSR FAMILY TRANSCRIPTIONAL REGULATOR"/>
    <property type="match status" value="1"/>
</dbReference>
<feature type="domain" description="HTH lysR-type" evidence="5">
    <location>
        <begin position="1"/>
        <end position="58"/>
    </location>
</feature>
<evidence type="ECO:0000313" key="7">
    <source>
        <dbReference type="Proteomes" id="UP000606490"/>
    </source>
</evidence>
<gene>
    <name evidence="6" type="ORF">JMJ55_23155</name>
</gene>
<evidence type="ECO:0000256" key="4">
    <source>
        <dbReference type="ARBA" id="ARBA00023163"/>
    </source>
</evidence>
<dbReference type="InterPro" id="IPR036390">
    <property type="entry name" value="WH_DNA-bd_sf"/>
</dbReference>
<evidence type="ECO:0000259" key="5">
    <source>
        <dbReference type="PROSITE" id="PS50931"/>
    </source>
</evidence>
<comment type="similarity">
    <text evidence="1">Belongs to the LysR transcriptional regulatory family.</text>
</comment>
<dbReference type="Gene3D" id="1.10.10.10">
    <property type="entry name" value="Winged helix-like DNA-binding domain superfamily/Winged helix DNA-binding domain"/>
    <property type="match status" value="1"/>
</dbReference>
<dbReference type="SUPFAM" id="SSF46785">
    <property type="entry name" value="Winged helix' DNA-binding domain"/>
    <property type="match status" value="1"/>
</dbReference>
<dbReference type="InterPro" id="IPR036388">
    <property type="entry name" value="WH-like_DNA-bd_sf"/>
</dbReference>
<dbReference type="InterPro" id="IPR005119">
    <property type="entry name" value="LysR_subst-bd"/>
</dbReference>
<dbReference type="RefSeq" id="WP_202827987.1">
    <property type="nucleotide sequence ID" value="NZ_JAEUXJ010000013.1"/>
</dbReference>
<dbReference type="EMBL" id="JAEUXJ010000013">
    <property type="protein sequence ID" value="MBL6458240.1"/>
    <property type="molecule type" value="Genomic_DNA"/>
</dbReference>
<keyword evidence="7" id="KW-1185">Reference proteome</keyword>
<evidence type="ECO:0000256" key="1">
    <source>
        <dbReference type="ARBA" id="ARBA00009437"/>
    </source>
</evidence>
<protein>
    <submittedName>
        <fullName evidence="6">LysR family transcriptional regulator</fullName>
    </submittedName>
</protein>
<organism evidence="6 7">
    <name type="scientific">Belnapia mucosa</name>
    <dbReference type="NCBI Taxonomy" id="2804532"/>
    <lineage>
        <taxon>Bacteria</taxon>
        <taxon>Pseudomonadati</taxon>
        <taxon>Pseudomonadota</taxon>
        <taxon>Alphaproteobacteria</taxon>
        <taxon>Acetobacterales</taxon>
        <taxon>Roseomonadaceae</taxon>
        <taxon>Belnapia</taxon>
    </lineage>
</organism>
<dbReference type="PANTHER" id="PTHR30346">
    <property type="entry name" value="TRANSCRIPTIONAL DUAL REGULATOR HCAR-RELATED"/>
    <property type="match status" value="1"/>
</dbReference>
<evidence type="ECO:0000256" key="3">
    <source>
        <dbReference type="ARBA" id="ARBA00023125"/>
    </source>
</evidence>